<keyword evidence="2" id="KW-1185">Reference proteome</keyword>
<accession>A0ABN2QAY6</accession>
<dbReference type="RefSeq" id="WP_344091462.1">
    <property type="nucleotide sequence ID" value="NZ_BAAAOG010000001.1"/>
</dbReference>
<evidence type="ECO:0000313" key="2">
    <source>
        <dbReference type="Proteomes" id="UP001499933"/>
    </source>
</evidence>
<name>A0ABN2QAY6_9MICO</name>
<proteinExistence type="predicted"/>
<protein>
    <submittedName>
        <fullName evidence="1">Uncharacterized protein</fullName>
    </submittedName>
</protein>
<dbReference type="EMBL" id="BAAAOG010000001">
    <property type="protein sequence ID" value="GAA1948643.1"/>
    <property type="molecule type" value="Genomic_DNA"/>
</dbReference>
<gene>
    <name evidence="1" type="ORF">GCM10009776_08330</name>
</gene>
<comment type="caution">
    <text evidence="1">The sequence shown here is derived from an EMBL/GenBank/DDBJ whole genome shotgun (WGS) entry which is preliminary data.</text>
</comment>
<sequence length="115" mass="12093">MSQPIEPYQATDSVADSATCPGGQCEFEFPAVPAGKRLRITSVSAQLGPASGSLVLEGNGVPYFVTKSHPDLDDVTAPVRLYFEAGSIPTARVFAPDTTQHTSLIVTLVGELESL</sequence>
<evidence type="ECO:0000313" key="1">
    <source>
        <dbReference type="EMBL" id="GAA1948643.1"/>
    </source>
</evidence>
<organism evidence="1 2">
    <name type="scientific">Microbacterium deminutum</name>
    <dbReference type="NCBI Taxonomy" id="344164"/>
    <lineage>
        <taxon>Bacteria</taxon>
        <taxon>Bacillati</taxon>
        <taxon>Actinomycetota</taxon>
        <taxon>Actinomycetes</taxon>
        <taxon>Micrococcales</taxon>
        <taxon>Microbacteriaceae</taxon>
        <taxon>Microbacterium</taxon>
    </lineage>
</organism>
<dbReference type="Proteomes" id="UP001499933">
    <property type="component" value="Unassembled WGS sequence"/>
</dbReference>
<reference evidence="1 2" key="1">
    <citation type="journal article" date="2019" name="Int. J. Syst. Evol. Microbiol.">
        <title>The Global Catalogue of Microorganisms (GCM) 10K type strain sequencing project: providing services to taxonomists for standard genome sequencing and annotation.</title>
        <authorList>
            <consortium name="The Broad Institute Genomics Platform"/>
            <consortium name="The Broad Institute Genome Sequencing Center for Infectious Disease"/>
            <person name="Wu L."/>
            <person name="Ma J."/>
        </authorList>
    </citation>
    <scope>NUCLEOTIDE SEQUENCE [LARGE SCALE GENOMIC DNA]</scope>
    <source>
        <strain evidence="1 2">JCM 14901</strain>
    </source>
</reference>